<name>A0A2A6E061_9BACL</name>
<dbReference type="InterPro" id="IPR003607">
    <property type="entry name" value="HD/PDEase_dom"/>
</dbReference>
<gene>
    <name evidence="2" type="ORF">BLM47_07825</name>
</gene>
<dbReference type="PROSITE" id="PS51832">
    <property type="entry name" value="HD_GYP"/>
    <property type="match status" value="1"/>
</dbReference>
<organism evidence="2 3">
    <name type="scientific">Candidatus Reconcilbacillus cellulovorans</name>
    <dbReference type="NCBI Taxonomy" id="1906605"/>
    <lineage>
        <taxon>Bacteria</taxon>
        <taxon>Bacillati</taxon>
        <taxon>Bacillota</taxon>
        <taxon>Bacilli</taxon>
        <taxon>Bacillales</taxon>
        <taxon>Paenibacillaceae</taxon>
        <taxon>Candidatus Reconcilbacillus</taxon>
    </lineage>
</organism>
<sequence length="358" mass="40113">MRTIPVSQVKPGDQLAEDVLTKFGSVLFRRGQRMTAREIEILDAFLIPSVQVLDEGEELPVSVVEPEPEPTVSPFQEAFDRTVRTLKKAFDAVRCGEPIPIGELRGNLEELLEHIGEYHILSPSGEKDRKKAEDAVWRSSVEVALTSYQIAVHLDEISERERVQVALAGLLRDIGNAKLPLHILEKPGKLTPEEMEEIKKHPILGYQLLQPIAALNRGVKLCALQHHEREDGSGYPMGVTKERIHPYAKIVAVADVFHAMTSDRKYRKAESPFVVVEELYRQSFGKLNPKIVLAFIRRVTDLQVGTTVQLSDGRVGDIVFADRREPTRPIVNVGGVFVNLATERNLYIVKVISRSPTP</sequence>
<dbReference type="AlphaFoldDB" id="A0A2A6E061"/>
<dbReference type="EMBL" id="MOXJ01000015">
    <property type="protein sequence ID" value="PDO10421.1"/>
    <property type="molecule type" value="Genomic_DNA"/>
</dbReference>
<dbReference type="PANTHER" id="PTHR43155">
    <property type="entry name" value="CYCLIC DI-GMP PHOSPHODIESTERASE PA4108-RELATED"/>
    <property type="match status" value="1"/>
</dbReference>
<evidence type="ECO:0000313" key="2">
    <source>
        <dbReference type="EMBL" id="PDO10421.1"/>
    </source>
</evidence>
<reference evidence="2 3" key="1">
    <citation type="submission" date="2016-12" db="EMBL/GenBank/DDBJ databases">
        <title>Candidatus Reconcilibacillus cellulovorans genome.</title>
        <authorList>
            <person name="Kolinko S."/>
            <person name="Wu Y.-W."/>
            <person name="Tachea F."/>
            <person name="Denzel E."/>
            <person name="Hiras J."/>
            <person name="Baecker N."/>
            <person name="Chan L.J."/>
            <person name="Eichorst S.A."/>
            <person name="Frey D."/>
            <person name="Adams P.D."/>
            <person name="Pray T."/>
            <person name="Tanjore D."/>
            <person name="Petzold C.J."/>
            <person name="Gladden J.M."/>
            <person name="Simmons B.A."/>
            <person name="Singer S.W."/>
        </authorList>
    </citation>
    <scope>NUCLEOTIDE SEQUENCE [LARGE SCALE GENOMIC DNA]</scope>
    <source>
        <strain evidence="2">JTherm</strain>
    </source>
</reference>
<dbReference type="PANTHER" id="PTHR43155:SF2">
    <property type="entry name" value="CYCLIC DI-GMP PHOSPHODIESTERASE PA4108"/>
    <property type="match status" value="1"/>
</dbReference>
<comment type="caution">
    <text evidence="2">The sequence shown here is derived from an EMBL/GenBank/DDBJ whole genome shotgun (WGS) entry which is preliminary data.</text>
</comment>
<dbReference type="Gene3D" id="1.10.3210.10">
    <property type="entry name" value="Hypothetical protein af1432"/>
    <property type="match status" value="1"/>
</dbReference>
<evidence type="ECO:0000259" key="1">
    <source>
        <dbReference type="PROSITE" id="PS51832"/>
    </source>
</evidence>
<dbReference type="Proteomes" id="UP000243688">
    <property type="component" value="Unassembled WGS sequence"/>
</dbReference>
<feature type="domain" description="HD-GYP" evidence="1">
    <location>
        <begin position="110"/>
        <end position="311"/>
    </location>
</feature>
<dbReference type="SMART" id="SM00471">
    <property type="entry name" value="HDc"/>
    <property type="match status" value="1"/>
</dbReference>
<dbReference type="SUPFAM" id="SSF109604">
    <property type="entry name" value="HD-domain/PDEase-like"/>
    <property type="match status" value="1"/>
</dbReference>
<protein>
    <recommendedName>
        <fullName evidence="1">HD-GYP domain-containing protein</fullName>
    </recommendedName>
</protein>
<dbReference type="CDD" id="cd00077">
    <property type="entry name" value="HDc"/>
    <property type="match status" value="1"/>
</dbReference>
<dbReference type="InterPro" id="IPR037522">
    <property type="entry name" value="HD_GYP_dom"/>
</dbReference>
<accession>A0A2A6E061</accession>
<dbReference type="Pfam" id="PF13487">
    <property type="entry name" value="HD_5"/>
    <property type="match status" value="1"/>
</dbReference>
<proteinExistence type="predicted"/>
<evidence type="ECO:0000313" key="3">
    <source>
        <dbReference type="Proteomes" id="UP000243688"/>
    </source>
</evidence>